<evidence type="ECO:0000313" key="1">
    <source>
        <dbReference type="EMBL" id="CUN19995.1"/>
    </source>
</evidence>
<sequence>MAIGGIGTTGYTVGYETRRMERNTAGKNFAEEIEKTVNVDNIAACNKTFELQGGGAILSTIHVQTGESIGIYYDEEAGGNHMVAKVKGTDGSEKEIKIDPDEVDPSNASYVEMLALSAHLKQQGKIDSPAGGIVTMTMAKRVQEANARQGEIYDKSSFLSEMQNTLEDCLKNGLMDTYMRYIKEVGIYSAMTGRSA</sequence>
<name>A0A173V165_9FIRM</name>
<gene>
    <name evidence="1" type="ORF">ERS852420_03405</name>
</gene>
<dbReference type="AlphaFoldDB" id="A0A173V165"/>
<dbReference type="EMBL" id="CYXV01000023">
    <property type="protein sequence ID" value="CUN19995.1"/>
    <property type="molecule type" value="Genomic_DNA"/>
</dbReference>
<reference evidence="1 2" key="1">
    <citation type="submission" date="2015-09" db="EMBL/GenBank/DDBJ databases">
        <authorList>
            <consortium name="Pathogen Informatics"/>
        </authorList>
    </citation>
    <scope>NUCLEOTIDE SEQUENCE [LARGE SCALE GENOMIC DNA]</scope>
    <source>
        <strain evidence="1 2">2789STDY5608863</strain>
    </source>
</reference>
<dbReference type="Proteomes" id="UP000095495">
    <property type="component" value="Unassembled WGS sequence"/>
</dbReference>
<organism evidence="1 2">
    <name type="scientific">Roseburia faecis</name>
    <dbReference type="NCBI Taxonomy" id="301302"/>
    <lineage>
        <taxon>Bacteria</taxon>
        <taxon>Bacillati</taxon>
        <taxon>Bacillota</taxon>
        <taxon>Clostridia</taxon>
        <taxon>Lachnospirales</taxon>
        <taxon>Lachnospiraceae</taxon>
        <taxon>Roseburia</taxon>
    </lineage>
</organism>
<dbReference type="RefSeq" id="WP_055264384.1">
    <property type="nucleotide sequence ID" value="NZ_CYXV01000023.1"/>
</dbReference>
<proteinExistence type="predicted"/>
<evidence type="ECO:0000313" key="2">
    <source>
        <dbReference type="Proteomes" id="UP000095495"/>
    </source>
</evidence>
<protein>
    <submittedName>
        <fullName evidence="1">Uncharacterized protein</fullName>
    </submittedName>
</protein>
<accession>A0A173V165</accession>